<dbReference type="RefSeq" id="WP_131939674.1">
    <property type="nucleotide sequence ID" value="NZ_BAAAMX010000001.1"/>
</dbReference>
<accession>A0A4R4P173</accession>
<gene>
    <name evidence="2" type="ORF">E1284_14910</name>
</gene>
<organism evidence="2 3">
    <name type="scientific">Actinomadura bangladeshensis</name>
    <dbReference type="NCBI Taxonomy" id="453573"/>
    <lineage>
        <taxon>Bacteria</taxon>
        <taxon>Bacillati</taxon>
        <taxon>Actinomycetota</taxon>
        <taxon>Actinomycetes</taxon>
        <taxon>Streptosporangiales</taxon>
        <taxon>Thermomonosporaceae</taxon>
        <taxon>Actinomadura</taxon>
    </lineage>
</organism>
<comment type="caution">
    <text evidence="2">The sequence shown here is derived from an EMBL/GenBank/DDBJ whole genome shotgun (WGS) entry which is preliminary data.</text>
</comment>
<dbReference type="OrthoDB" id="3483900at2"/>
<sequence>MTVTVDGVGRPPWGMVEVDPGVVLAEAQRMLPGVVAWAGEFTGSFWLLRGDRLEEFRDPRALLTRIGEIAVPARLASRSSGAWSPDAGRQGAQSGAAGPSRARTVGQAVRPRPAHGATHTRANAIGTHARRVSAEPAIRPQPTDLFFPPPGRFRRLLERCRQYVHKSDDCP</sequence>
<dbReference type="AlphaFoldDB" id="A0A4R4P173"/>
<evidence type="ECO:0000313" key="3">
    <source>
        <dbReference type="Proteomes" id="UP000295431"/>
    </source>
</evidence>
<proteinExistence type="predicted"/>
<reference evidence="2 3" key="1">
    <citation type="submission" date="2019-03" db="EMBL/GenBank/DDBJ databases">
        <title>Draft genome sequences of novel Actinobacteria.</title>
        <authorList>
            <person name="Sahin N."/>
            <person name="Ay H."/>
            <person name="Saygin H."/>
        </authorList>
    </citation>
    <scope>NUCLEOTIDE SEQUENCE [LARGE SCALE GENOMIC DNA]</scope>
    <source>
        <strain evidence="2 3">DSM 45347</strain>
    </source>
</reference>
<feature type="region of interest" description="Disordered" evidence="1">
    <location>
        <begin position="74"/>
        <end position="127"/>
    </location>
</feature>
<evidence type="ECO:0000313" key="2">
    <source>
        <dbReference type="EMBL" id="TDC15655.1"/>
    </source>
</evidence>
<name>A0A4R4P173_9ACTN</name>
<feature type="compositionally biased region" description="Low complexity" evidence="1">
    <location>
        <begin position="87"/>
        <end position="103"/>
    </location>
</feature>
<dbReference type="EMBL" id="SMJW01000063">
    <property type="protein sequence ID" value="TDC15655.1"/>
    <property type="molecule type" value="Genomic_DNA"/>
</dbReference>
<protein>
    <submittedName>
        <fullName evidence="2">Uncharacterized protein</fullName>
    </submittedName>
</protein>
<keyword evidence="3" id="KW-1185">Reference proteome</keyword>
<dbReference type="Proteomes" id="UP000295431">
    <property type="component" value="Unassembled WGS sequence"/>
</dbReference>
<evidence type="ECO:0000256" key="1">
    <source>
        <dbReference type="SAM" id="MobiDB-lite"/>
    </source>
</evidence>